<dbReference type="EMBL" id="BAAAGE010000002">
    <property type="protein sequence ID" value="GAA0722408.1"/>
    <property type="molecule type" value="Genomic_DNA"/>
</dbReference>
<reference evidence="2 3" key="1">
    <citation type="journal article" date="2019" name="Int. J. Syst. Evol. Microbiol.">
        <title>The Global Catalogue of Microorganisms (GCM) 10K type strain sequencing project: providing services to taxonomists for standard genome sequencing and annotation.</title>
        <authorList>
            <consortium name="The Broad Institute Genomics Platform"/>
            <consortium name="The Broad Institute Genome Sequencing Center for Infectious Disease"/>
            <person name="Wu L."/>
            <person name="Ma J."/>
        </authorList>
    </citation>
    <scope>NUCLEOTIDE SEQUENCE [LARGE SCALE GENOMIC DNA]</scope>
    <source>
        <strain evidence="2 3">JCM 15974</strain>
    </source>
</reference>
<dbReference type="SUPFAM" id="SSF53335">
    <property type="entry name" value="S-adenosyl-L-methionine-dependent methyltransferases"/>
    <property type="match status" value="1"/>
</dbReference>
<gene>
    <name evidence="2" type="ORF">GCM10009430_24780</name>
</gene>
<dbReference type="CDD" id="cd02440">
    <property type="entry name" value="AdoMet_MTases"/>
    <property type="match status" value="1"/>
</dbReference>
<accession>A0ABN1IVU7</accession>
<sequence>MNIKRDHTKKVKKPWPTKEAMEQIYDMNLWGSNGSDFYSGEGSHHPNIKKPYVEKLSQFLESFESPITVCDLGCGDFNVGKELVQYAKEYFAVDIVDSLILRNKEKFKHDRVTFYCLDIAKDELPVADCAIIRQVFQHISNAEIESTLAKLSSYRYVIITEHLPNGNFEPNIDIISGQGIRLKKKSGVDVLVPPFNFKAKKVTNLLTIPLGTNKGVLVTNLYKTY</sequence>
<dbReference type="Proteomes" id="UP001501758">
    <property type="component" value="Unassembled WGS sequence"/>
</dbReference>
<keyword evidence="2" id="KW-0489">Methyltransferase</keyword>
<evidence type="ECO:0000313" key="3">
    <source>
        <dbReference type="Proteomes" id="UP001501758"/>
    </source>
</evidence>
<name>A0ABN1IVU7_9FLAO</name>
<dbReference type="InterPro" id="IPR041698">
    <property type="entry name" value="Methyltransf_25"/>
</dbReference>
<dbReference type="InterPro" id="IPR029063">
    <property type="entry name" value="SAM-dependent_MTases_sf"/>
</dbReference>
<protein>
    <submittedName>
        <fullName evidence="2">Class I SAM-dependent methyltransferase</fullName>
    </submittedName>
</protein>
<feature type="domain" description="Methyltransferase" evidence="1">
    <location>
        <begin position="69"/>
        <end position="152"/>
    </location>
</feature>
<keyword evidence="2" id="KW-0808">Transferase</keyword>
<evidence type="ECO:0000313" key="2">
    <source>
        <dbReference type="EMBL" id="GAA0722408.1"/>
    </source>
</evidence>
<organism evidence="2 3">
    <name type="scientific">Aquimarina litoralis</name>
    <dbReference type="NCBI Taxonomy" id="584605"/>
    <lineage>
        <taxon>Bacteria</taxon>
        <taxon>Pseudomonadati</taxon>
        <taxon>Bacteroidota</taxon>
        <taxon>Flavobacteriia</taxon>
        <taxon>Flavobacteriales</taxon>
        <taxon>Flavobacteriaceae</taxon>
        <taxon>Aquimarina</taxon>
    </lineage>
</organism>
<dbReference type="Pfam" id="PF13649">
    <property type="entry name" value="Methyltransf_25"/>
    <property type="match status" value="1"/>
</dbReference>
<dbReference type="Gene3D" id="3.40.50.150">
    <property type="entry name" value="Vaccinia Virus protein VP39"/>
    <property type="match status" value="1"/>
</dbReference>
<dbReference type="GO" id="GO:0008168">
    <property type="term" value="F:methyltransferase activity"/>
    <property type="evidence" value="ECO:0007669"/>
    <property type="project" value="UniProtKB-KW"/>
</dbReference>
<dbReference type="GO" id="GO:0032259">
    <property type="term" value="P:methylation"/>
    <property type="evidence" value="ECO:0007669"/>
    <property type="project" value="UniProtKB-KW"/>
</dbReference>
<proteinExistence type="predicted"/>
<dbReference type="RefSeq" id="WP_343912621.1">
    <property type="nucleotide sequence ID" value="NZ_BAAAGE010000002.1"/>
</dbReference>
<evidence type="ECO:0000259" key="1">
    <source>
        <dbReference type="Pfam" id="PF13649"/>
    </source>
</evidence>
<comment type="caution">
    <text evidence="2">The sequence shown here is derived from an EMBL/GenBank/DDBJ whole genome shotgun (WGS) entry which is preliminary data.</text>
</comment>
<keyword evidence="3" id="KW-1185">Reference proteome</keyword>